<dbReference type="Proteomes" id="UP001337580">
    <property type="component" value="Chromosome"/>
</dbReference>
<dbReference type="Pfam" id="PF01551">
    <property type="entry name" value="Peptidase_M23"/>
    <property type="match status" value="1"/>
</dbReference>
<accession>A0AA48HYT9</accession>
<feature type="domain" description="M23ase beta-sheet core" evidence="2">
    <location>
        <begin position="261"/>
        <end position="363"/>
    </location>
</feature>
<feature type="coiled-coil region" evidence="1">
    <location>
        <begin position="46"/>
        <end position="118"/>
    </location>
</feature>
<evidence type="ECO:0000256" key="1">
    <source>
        <dbReference type="SAM" id="Coils"/>
    </source>
</evidence>
<dbReference type="InterPro" id="IPR011055">
    <property type="entry name" value="Dup_hybrid_motif"/>
</dbReference>
<dbReference type="InterPro" id="IPR016047">
    <property type="entry name" value="M23ase_b-sheet_dom"/>
</dbReference>
<keyword evidence="1" id="KW-0175">Coiled coil</keyword>
<dbReference type="PANTHER" id="PTHR21666">
    <property type="entry name" value="PEPTIDASE-RELATED"/>
    <property type="match status" value="1"/>
</dbReference>
<dbReference type="Gene3D" id="2.70.70.10">
    <property type="entry name" value="Glucose Permease (Domain IIA)"/>
    <property type="match status" value="1"/>
</dbReference>
<dbReference type="EMBL" id="AP027924">
    <property type="protein sequence ID" value="BED92241.1"/>
    <property type="molecule type" value="Genomic_DNA"/>
</dbReference>
<gene>
    <name evidence="3" type="ORF">CfP315_0848</name>
</gene>
<dbReference type="GO" id="GO:0004222">
    <property type="term" value="F:metalloendopeptidase activity"/>
    <property type="evidence" value="ECO:0007669"/>
    <property type="project" value="TreeGrafter"/>
</dbReference>
<dbReference type="PANTHER" id="PTHR21666:SF270">
    <property type="entry name" value="MUREIN HYDROLASE ACTIVATOR ENVC"/>
    <property type="match status" value="1"/>
</dbReference>
<evidence type="ECO:0000259" key="2">
    <source>
        <dbReference type="Pfam" id="PF01551"/>
    </source>
</evidence>
<protein>
    <submittedName>
        <fullName evidence="3">Peptidoglycan DD-metalloendopeptidase family protein</fullName>
    </submittedName>
</protein>
<dbReference type="CDD" id="cd12797">
    <property type="entry name" value="M23_peptidase"/>
    <property type="match status" value="1"/>
</dbReference>
<dbReference type="SUPFAM" id="SSF51261">
    <property type="entry name" value="Duplicated hybrid motif"/>
    <property type="match status" value="1"/>
</dbReference>
<sequence>MVIKIFRKVFVSVFFVVIVFNHSGVKAAIKDSGSKSNRSKSVSELENEKNKRIHELRKGKEKLKRQEKEQKGLNSKRFCLYKKISVKSDSLKEVSREIKNKEEKIKKCQKEIEKELKILGESLSLIYKGGGEFFLYDDAYAGNKKKAFWYLINKIFSCLRKIKAEKEALEELKKKDKKKEMALEKQKNDLKSKSSSLDAEYKRLEQEKTITKRKIRVSEKDLELIVKQIKKFNSSQKNKVQRFLCWPTPGFNFISCGYSCYHKAIDITGPGIYGSLVLAVDDGVVAKVVPSGYGGGYGCHVVILHPQTGSMSVYAHLSKILVKLGEEVTRGCAVARVGNTGRSTGPHLHLEIRNSNNGKRMNPMNYFGSRQAITYTS</sequence>
<organism evidence="3">
    <name type="scientific">Candidatus Improbicoccus pseudotrichonymphae</name>
    <dbReference type="NCBI Taxonomy" id="3033792"/>
    <lineage>
        <taxon>Bacteria</taxon>
        <taxon>Bacillati</taxon>
        <taxon>Bacillota</taxon>
        <taxon>Clostridia</taxon>
        <taxon>Candidatus Improbicoccus</taxon>
    </lineage>
</organism>
<dbReference type="InterPro" id="IPR050570">
    <property type="entry name" value="Cell_wall_metabolism_enzyme"/>
</dbReference>
<dbReference type="KEGG" id="ips:CfP315_0848"/>
<evidence type="ECO:0000313" key="3">
    <source>
        <dbReference type="EMBL" id="BED92241.1"/>
    </source>
</evidence>
<reference evidence="3" key="1">
    <citation type="journal article" date="2023" name="ISME J.">
        <title>Emergence of putative energy parasites within Clostridia revealed by genome analysis of a novel endosymbiotic clade.</title>
        <authorList>
            <person name="Takahashi K."/>
            <person name="Kuwahara H."/>
            <person name="Horikawa Y."/>
            <person name="Izawa K."/>
            <person name="Kato D."/>
            <person name="Inagaki T."/>
            <person name="Yuki M."/>
            <person name="Ohkuma M."/>
            <person name="Hongoh Y."/>
        </authorList>
    </citation>
    <scope>NUCLEOTIDE SEQUENCE</scope>
    <source>
        <strain evidence="3">CfP3-15</strain>
    </source>
</reference>
<proteinExistence type="predicted"/>
<dbReference type="AlphaFoldDB" id="A0AA48HYT9"/>
<name>A0AA48HYT9_9FIRM</name>
<feature type="coiled-coil region" evidence="1">
    <location>
        <begin position="155"/>
        <end position="221"/>
    </location>
</feature>